<dbReference type="Proteomes" id="UP001256827">
    <property type="component" value="Chromosome"/>
</dbReference>
<evidence type="ECO:0000256" key="1">
    <source>
        <dbReference type="ARBA" id="ARBA00012506"/>
    </source>
</evidence>
<dbReference type="EMBL" id="CP134050">
    <property type="protein sequence ID" value="WNC17787.1"/>
    <property type="molecule type" value="Genomic_DNA"/>
</dbReference>
<dbReference type="NCBIfam" id="TIGR00488">
    <property type="entry name" value="bis(5'-nucleosyl)-tetraphosphatase (symmetrical) YqeK"/>
    <property type="match status" value="1"/>
</dbReference>
<protein>
    <recommendedName>
        <fullName evidence="1">bis(5'-nucleosyl)-tetraphosphatase (symmetrical)</fullName>
        <ecNumber evidence="1">3.6.1.41</ecNumber>
    </recommendedName>
</protein>
<reference evidence="8 9" key="1">
    <citation type="submission" date="2023-09" db="EMBL/GenBank/DDBJ databases">
        <title>Complete Genome and Methylome dissection of Bacillus brevis NEB573 original source of BbsI restriction endonuclease.</title>
        <authorList>
            <person name="Fomenkov A."/>
            <person name="Roberts R.D."/>
        </authorList>
    </citation>
    <scope>NUCLEOTIDE SEQUENCE [LARGE SCALE GENOMIC DNA]</scope>
    <source>
        <strain evidence="8 9">NEB573</strain>
    </source>
</reference>
<evidence type="ECO:0000313" key="9">
    <source>
        <dbReference type="Proteomes" id="UP001256827"/>
    </source>
</evidence>
<gene>
    <name evidence="8" type="primary">yqeK</name>
    <name evidence="8" type="ORF">RGB73_22755</name>
</gene>
<dbReference type="PANTHER" id="PTHR35795:SF1">
    <property type="entry name" value="BIS(5'-NUCLEOSYL)-TETRAPHOSPHATASE, SYMMETRICAL"/>
    <property type="match status" value="1"/>
</dbReference>
<evidence type="ECO:0000256" key="4">
    <source>
        <dbReference type="ARBA" id="ARBA00022801"/>
    </source>
</evidence>
<dbReference type="GO" id="GO:0008803">
    <property type="term" value="F:bis(5'-nucleosyl)-tetraphosphatase (symmetrical) activity"/>
    <property type="evidence" value="ECO:0007669"/>
    <property type="project" value="UniProtKB-EC"/>
</dbReference>
<accession>A0ABY9TEU5</accession>
<evidence type="ECO:0000256" key="3">
    <source>
        <dbReference type="ARBA" id="ARBA00022741"/>
    </source>
</evidence>
<evidence type="ECO:0000259" key="7">
    <source>
        <dbReference type="PROSITE" id="PS51831"/>
    </source>
</evidence>
<evidence type="ECO:0000256" key="5">
    <source>
        <dbReference type="ARBA" id="ARBA00023004"/>
    </source>
</evidence>
<evidence type="ECO:0000256" key="6">
    <source>
        <dbReference type="ARBA" id="ARBA00049417"/>
    </source>
</evidence>
<dbReference type="PANTHER" id="PTHR35795">
    <property type="entry name" value="SLR1885 PROTEIN"/>
    <property type="match status" value="1"/>
</dbReference>
<proteinExistence type="predicted"/>
<keyword evidence="3" id="KW-0547">Nucleotide-binding</keyword>
<keyword evidence="9" id="KW-1185">Reference proteome</keyword>
<dbReference type="InterPro" id="IPR006674">
    <property type="entry name" value="HD_domain"/>
</dbReference>
<name>A0ABY9TEU5_BREBE</name>
<feature type="domain" description="HD" evidence="7">
    <location>
        <begin position="15"/>
        <end position="130"/>
    </location>
</feature>
<evidence type="ECO:0000256" key="2">
    <source>
        <dbReference type="ARBA" id="ARBA00022723"/>
    </source>
</evidence>
<sequence>MDSAELLRLHGCEHTGVHSRRVAAEAKSLAERFGSDPHAAMVAGYLHDISAIYPNDHRIAVARQLGIEILPQEEAFPMIIHQKLSREMAESLFDVSDPAILSAIECHTTLKANPSQMDLVLFVADKIEWDQAGTPPYLPRLQAGLAKSLEHAAYAYLSYMWEQRDKLRVLHPWLKDAYLWLSARL</sequence>
<dbReference type="CDD" id="cd00077">
    <property type="entry name" value="HDc"/>
    <property type="match status" value="1"/>
</dbReference>
<dbReference type="InterPro" id="IPR051094">
    <property type="entry name" value="Diverse_Catalytic_Enzymes"/>
</dbReference>
<dbReference type="InterPro" id="IPR003607">
    <property type="entry name" value="HD/PDEase_dom"/>
</dbReference>
<dbReference type="Pfam" id="PF01966">
    <property type="entry name" value="HD"/>
    <property type="match status" value="1"/>
</dbReference>
<dbReference type="InterPro" id="IPR005249">
    <property type="entry name" value="YqeK"/>
</dbReference>
<dbReference type="Gene3D" id="1.10.3210.10">
    <property type="entry name" value="Hypothetical protein af1432"/>
    <property type="match status" value="1"/>
</dbReference>
<dbReference type="PROSITE" id="PS51831">
    <property type="entry name" value="HD"/>
    <property type="match status" value="1"/>
</dbReference>
<dbReference type="EC" id="3.6.1.41" evidence="1"/>
<organism evidence="8 9">
    <name type="scientific">Brevibacillus brevis</name>
    <name type="common">Bacillus brevis</name>
    <dbReference type="NCBI Taxonomy" id="1393"/>
    <lineage>
        <taxon>Bacteria</taxon>
        <taxon>Bacillati</taxon>
        <taxon>Bacillota</taxon>
        <taxon>Bacilli</taxon>
        <taxon>Bacillales</taxon>
        <taxon>Paenibacillaceae</taxon>
        <taxon>Brevibacillus</taxon>
    </lineage>
</organism>
<keyword evidence="4 8" id="KW-0378">Hydrolase</keyword>
<dbReference type="SUPFAM" id="SSF109604">
    <property type="entry name" value="HD-domain/PDEase-like"/>
    <property type="match status" value="1"/>
</dbReference>
<keyword evidence="5" id="KW-0408">Iron</keyword>
<keyword evidence="2" id="KW-0479">Metal-binding</keyword>
<evidence type="ECO:0000313" key="8">
    <source>
        <dbReference type="EMBL" id="WNC17787.1"/>
    </source>
</evidence>
<comment type="catalytic activity">
    <reaction evidence="6">
        <text>P(1),P(4)-bis(5'-adenosyl) tetraphosphate + H2O = 2 ADP + 2 H(+)</text>
        <dbReference type="Rhea" id="RHEA:24252"/>
        <dbReference type="ChEBI" id="CHEBI:15377"/>
        <dbReference type="ChEBI" id="CHEBI:15378"/>
        <dbReference type="ChEBI" id="CHEBI:58141"/>
        <dbReference type="ChEBI" id="CHEBI:456216"/>
        <dbReference type="EC" id="3.6.1.41"/>
    </reaction>
</comment>